<dbReference type="Proteomes" id="UP000094795">
    <property type="component" value="Unassembled WGS sequence"/>
</dbReference>
<accession>A0A1C1YVT5</accession>
<dbReference type="RefSeq" id="WP_066177734.1">
    <property type="nucleotide sequence ID" value="NZ_LQZT01000012.1"/>
</dbReference>
<dbReference type="OrthoDB" id="7865850at2"/>
<dbReference type="EMBL" id="LQZT01000012">
    <property type="protein sequence ID" value="OCW57634.1"/>
    <property type="molecule type" value="Genomic_DNA"/>
</dbReference>
<proteinExistence type="predicted"/>
<dbReference type="InterPro" id="IPR013656">
    <property type="entry name" value="PAS_4"/>
</dbReference>
<dbReference type="InterPro" id="IPR035965">
    <property type="entry name" value="PAS-like_dom_sf"/>
</dbReference>
<dbReference type="STRING" id="1480615.AWJ14_02115"/>
<gene>
    <name evidence="3" type="ORF">AWJ14_02115</name>
</gene>
<keyword evidence="4" id="KW-1185">Reference proteome</keyword>
<feature type="domain" description="PAS fold-4" evidence="2">
    <location>
        <begin position="122"/>
        <end position="222"/>
    </location>
</feature>
<protein>
    <recommendedName>
        <fullName evidence="2">PAS fold-4 domain-containing protein</fullName>
    </recommendedName>
</protein>
<dbReference type="Gene3D" id="3.30.450.20">
    <property type="entry name" value="PAS domain"/>
    <property type="match status" value="1"/>
</dbReference>
<comment type="caution">
    <text evidence="3">The sequence shown here is derived from an EMBL/GenBank/DDBJ whole genome shotgun (WGS) entry which is preliminary data.</text>
</comment>
<dbReference type="InterPro" id="IPR000014">
    <property type="entry name" value="PAS"/>
</dbReference>
<dbReference type="CDD" id="cd00130">
    <property type="entry name" value="PAS"/>
    <property type="match status" value="1"/>
</dbReference>
<evidence type="ECO:0000313" key="4">
    <source>
        <dbReference type="Proteomes" id="UP000094795"/>
    </source>
</evidence>
<dbReference type="SUPFAM" id="SSF55785">
    <property type="entry name" value="PYP-like sensor domain (PAS domain)"/>
    <property type="match status" value="1"/>
</dbReference>
<name>A0A1C1YVT5_9HYPH</name>
<reference evidence="3 4" key="1">
    <citation type="submission" date="2015-12" db="EMBL/GenBank/DDBJ databases">
        <authorList>
            <person name="Shamseldin A."/>
            <person name="Moawad H."/>
            <person name="Abd El-Rahim W.M."/>
            <person name="Sadowsky M.J."/>
        </authorList>
    </citation>
    <scope>NUCLEOTIDE SEQUENCE [LARGE SCALE GENOMIC DNA]</scope>
    <source>
        <strain evidence="3 4">JC234</strain>
    </source>
</reference>
<sequence length="232" mass="26587">MLSELIQQFERLSSELLAAAQREDEAAVEKIDQRIQGLIGRLSRLRARDRSEVWAQIAFFRRLALRNCEDGSSVRRYTQLMMSLFDRYMDPDAGLKPEIQGQAYLPVPEGYDPSVHELALECLPERVAIIGLDYRYIYCNKRNADFHQKQPSDFIGTPLFELIDMDRFNNRAKPRLDQCFAGAYVSYDYEIADASGRLFEVHCRMTPLPGHDGRIIGAVVVLSMEAMFARVA</sequence>
<evidence type="ECO:0000313" key="3">
    <source>
        <dbReference type="EMBL" id="OCW57634.1"/>
    </source>
</evidence>
<dbReference type="AlphaFoldDB" id="A0A1C1YVT5"/>
<dbReference type="Pfam" id="PF08448">
    <property type="entry name" value="PAS_4"/>
    <property type="match status" value="1"/>
</dbReference>
<organism evidence="3 4">
    <name type="scientific">Hoeflea olei</name>
    <dbReference type="NCBI Taxonomy" id="1480615"/>
    <lineage>
        <taxon>Bacteria</taxon>
        <taxon>Pseudomonadati</taxon>
        <taxon>Pseudomonadota</taxon>
        <taxon>Alphaproteobacteria</taxon>
        <taxon>Hyphomicrobiales</taxon>
        <taxon>Rhizobiaceae</taxon>
        <taxon>Hoeflea</taxon>
    </lineage>
</organism>
<feature type="coiled-coil region" evidence="1">
    <location>
        <begin position="2"/>
        <end position="48"/>
    </location>
</feature>
<evidence type="ECO:0000256" key="1">
    <source>
        <dbReference type="SAM" id="Coils"/>
    </source>
</evidence>
<keyword evidence="1" id="KW-0175">Coiled coil</keyword>
<evidence type="ECO:0000259" key="2">
    <source>
        <dbReference type="Pfam" id="PF08448"/>
    </source>
</evidence>